<reference evidence="2" key="1">
    <citation type="submission" date="2023-03" db="EMBL/GenBank/DDBJ databases">
        <title>Massive genome expansion in bonnet fungi (Mycena s.s.) driven by repeated elements and novel gene families across ecological guilds.</title>
        <authorList>
            <consortium name="Lawrence Berkeley National Laboratory"/>
            <person name="Harder C.B."/>
            <person name="Miyauchi S."/>
            <person name="Viragh M."/>
            <person name="Kuo A."/>
            <person name="Thoen E."/>
            <person name="Andreopoulos B."/>
            <person name="Lu D."/>
            <person name="Skrede I."/>
            <person name="Drula E."/>
            <person name="Henrissat B."/>
            <person name="Morin E."/>
            <person name="Kohler A."/>
            <person name="Barry K."/>
            <person name="LaButti K."/>
            <person name="Morin E."/>
            <person name="Salamov A."/>
            <person name="Lipzen A."/>
            <person name="Mereny Z."/>
            <person name="Hegedus B."/>
            <person name="Baldrian P."/>
            <person name="Stursova M."/>
            <person name="Weitz H."/>
            <person name="Taylor A."/>
            <person name="Grigoriev I.V."/>
            <person name="Nagy L.G."/>
            <person name="Martin F."/>
            <person name="Kauserud H."/>
        </authorList>
    </citation>
    <scope>NUCLEOTIDE SEQUENCE</scope>
    <source>
        <strain evidence="2">CBHHK182m</strain>
    </source>
</reference>
<comment type="caution">
    <text evidence="2">The sequence shown here is derived from an EMBL/GenBank/DDBJ whole genome shotgun (WGS) entry which is preliminary data.</text>
</comment>
<sequence length="315" mass="34497">MSGVPFVSATFAGYNYSAALFLGFPIFNRNYHVVVYLSRFGHIQLPLPARPPHAGFTPSRTSGAPTPTFVSQVYDRPRCVLLSPEYGRLHGETPPPSPPPPPSPEQVRVDLRRREGMYNNGNDGDGDGDDDPDGMVSGYRNLYADSTPSRTSGAPTPTFVSQVASPSSCVLQSPSLRARRRLHPPPPQDLLNTAAYMGKLRPPRLRRPLHLPSKFASIYDDDMECIIMATTATRNRMVSGTALPCAANQPFFIWSILTKPFDLMLLTYLIIQIKTKSAAAAKSTLTSLTGPPIRVNANTSNTPSFSWLEPRLLGQ</sequence>
<evidence type="ECO:0000313" key="3">
    <source>
        <dbReference type="Proteomes" id="UP001215598"/>
    </source>
</evidence>
<dbReference type="EMBL" id="JARKIB010000011">
    <property type="protein sequence ID" value="KAJ7774982.1"/>
    <property type="molecule type" value="Genomic_DNA"/>
</dbReference>
<organism evidence="2 3">
    <name type="scientific">Mycena metata</name>
    <dbReference type="NCBI Taxonomy" id="1033252"/>
    <lineage>
        <taxon>Eukaryota</taxon>
        <taxon>Fungi</taxon>
        <taxon>Dikarya</taxon>
        <taxon>Basidiomycota</taxon>
        <taxon>Agaricomycotina</taxon>
        <taxon>Agaricomycetes</taxon>
        <taxon>Agaricomycetidae</taxon>
        <taxon>Agaricales</taxon>
        <taxon>Marasmiineae</taxon>
        <taxon>Mycenaceae</taxon>
        <taxon>Mycena</taxon>
    </lineage>
</organism>
<accession>A0AAD7JZ57</accession>
<feature type="compositionally biased region" description="Pro residues" evidence="1">
    <location>
        <begin position="93"/>
        <end position="104"/>
    </location>
</feature>
<feature type="compositionally biased region" description="Acidic residues" evidence="1">
    <location>
        <begin position="124"/>
        <end position="133"/>
    </location>
</feature>
<proteinExistence type="predicted"/>
<dbReference type="AlphaFoldDB" id="A0AAD7JZ57"/>
<dbReference type="Proteomes" id="UP001215598">
    <property type="component" value="Unassembled WGS sequence"/>
</dbReference>
<evidence type="ECO:0000313" key="2">
    <source>
        <dbReference type="EMBL" id="KAJ7774982.1"/>
    </source>
</evidence>
<feature type="compositionally biased region" description="Polar residues" evidence="1">
    <location>
        <begin position="144"/>
        <end position="155"/>
    </location>
</feature>
<feature type="compositionally biased region" description="Basic and acidic residues" evidence="1">
    <location>
        <begin position="107"/>
        <end position="116"/>
    </location>
</feature>
<name>A0AAD7JZ57_9AGAR</name>
<keyword evidence="3" id="KW-1185">Reference proteome</keyword>
<feature type="region of interest" description="Disordered" evidence="1">
    <location>
        <begin position="86"/>
        <end position="155"/>
    </location>
</feature>
<evidence type="ECO:0000256" key="1">
    <source>
        <dbReference type="SAM" id="MobiDB-lite"/>
    </source>
</evidence>
<gene>
    <name evidence="2" type="ORF">B0H16DRAFT_1713428</name>
</gene>
<protein>
    <submittedName>
        <fullName evidence="2">Uncharacterized protein</fullName>
    </submittedName>
</protein>